<dbReference type="Proteomes" id="UP000239549">
    <property type="component" value="Unassembled WGS sequence"/>
</dbReference>
<evidence type="ECO:0000256" key="4">
    <source>
        <dbReference type="ARBA" id="ARBA00023143"/>
    </source>
</evidence>
<organism evidence="8 9">
    <name type="scientific">Desulfocucumis palustris</name>
    <dbReference type="NCBI Taxonomy" id="1898651"/>
    <lineage>
        <taxon>Bacteria</taxon>
        <taxon>Bacillati</taxon>
        <taxon>Bacillota</taxon>
        <taxon>Clostridia</taxon>
        <taxon>Eubacteriales</taxon>
        <taxon>Desulfocucumaceae</taxon>
        <taxon>Desulfocucumis</taxon>
    </lineage>
</organism>
<keyword evidence="8" id="KW-0282">Flagellum</keyword>
<evidence type="ECO:0000256" key="3">
    <source>
        <dbReference type="ARBA" id="ARBA00017941"/>
    </source>
</evidence>
<dbReference type="AlphaFoldDB" id="A0A2L2XG28"/>
<feature type="domain" description="Flagellar basal-body/hook protein C-terminal" evidence="7">
    <location>
        <begin position="99"/>
        <end position="144"/>
    </location>
</feature>
<evidence type="ECO:0000256" key="5">
    <source>
        <dbReference type="ARBA" id="ARBA00025933"/>
    </source>
</evidence>
<dbReference type="NCBIfam" id="TIGR01395">
    <property type="entry name" value="FlgC"/>
    <property type="match status" value="1"/>
</dbReference>
<dbReference type="PANTHER" id="PTHR30435:SF2">
    <property type="entry name" value="FLAGELLAR BASAL-BODY ROD PROTEIN FLGC"/>
    <property type="match status" value="1"/>
</dbReference>
<comment type="similarity">
    <text evidence="2">Belongs to the flagella basal body rod proteins family.</text>
</comment>
<comment type="subunit">
    <text evidence="5 6">The basal body constitutes a major portion of the flagellar organelle and consists of four rings (L,P,S, and M) mounted on a central rod. The rod consists of about 26 subunits of FlgG in the distal portion, and FlgB, FlgC and FlgF are thought to build up the proximal portion of the rod with about 6 subunits each.</text>
</comment>
<comment type="subcellular location">
    <subcellularLocation>
        <location evidence="1 6">Bacterial flagellum basal body</location>
    </subcellularLocation>
</comment>
<name>A0A2L2XG28_9FIRM</name>
<dbReference type="PANTHER" id="PTHR30435">
    <property type="entry name" value="FLAGELLAR PROTEIN"/>
    <property type="match status" value="1"/>
</dbReference>
<comment type="caution">
    <text evidence="8">The sequence shown here is derived from an EMBL/GenBank/DDBJ whole genome shotgun (WGS) entry which is preliminary data.</text>
</comment>
<dbReference type="OrthoDB" id="9794148at2"/>
<evidence type="ECO:0000259" key="7">
    <source>
        <dbReference type="Pfam" id="PF06429"/>
    </source>
</evidence>
<dbReference type="RefSeq" id="WP_104371614.1">
    <property type="nucleotide sequence ID" value="NZ_BFAV01000075.1"/>
</dbReference>
<keyword evidence="9" id="KW-1185">Reference proteome</keyword>
<reference evidence="9" key="1">
    <citation type="submission" date="2018-02" db="EMBL/GenBank/DDBJ databases">
        <title>Genome sequence of Desulfocucumis palustris strain NAW-5.</title>
        <authorList>
            <person name="Watanabe M."/>
            <person name="Kojima H."/>
            <person name="Fukui M."/>
        </authorList>
    </citation>
    <scope>NUCLEOTIDE SEQUENCE [LARGE SCALE GENOMIC DNA]</scope>
    <source>
        <strain evidence="9">NAW-5</strain>
    </source>
</reference>
<keyword evidence="8" id="KW-0966">Cell projection</keyword>
<gene>
    <name evidence="8" type="ORF">DCCM_2285</name>
</gene>
<evidence type="ECO:0000313" key="8">
    <source>
        <dbReference type="EMBL" id="GBF33186.1"/>
    </source>
</evidence>
<proteinExistence type="inferred from homology"/>
<evidence type="ECO:0000313" key="9">
    <source>
        <dbReference type="Proteomes" id="UP000239549"/>
    </source>
</evidence>
<dbReference type="EMBL" id="BFAV01000075">
    <property type="protein sequence ID" value="GBF33186.1"/>
    <property type="molecule type" value="Genomic_DNA"/>
</dbReference>
<evidence type="ECO:0000256" key="1">
    <source>
        <dbReference type="ARBA" id="ARBA00004117"/>
    </source>
</evidence>
<dbReference type="InterPro" id="IPR010930">
    <property type="entry name" value="Flg_bb/hook_C_dom"/>
</dbReference>
<protein>
    <recommendedName>
        <fullName evidence="3 6">Flagellar basal-body rod protein FlgC</fullName>
    </recommendedName>
</protein>
<dbReference type="GO" id="GO:0071978">
    <property type="term" value="P:bacterial-type flagellum-dependent swarming motility"/>
    <property type="evidence" value="ECO:0007669"/>
    <property type="project" value="TreeGrafter"/>
</dbReference>
<keyword evidence="8" id="KW-0969">Cilium</keyword>
<evidence type="ECO:0000256" key="2">
    <source>
        <dbReference type="ARBA" id="ARBA00009677"/>
    </source>
</evidence>
<dbReference type="InterPro" id="IPR006299">
    <property type="entry name" value="FlgC"/>
</dbReference>
<accession>A0A2L2XG28</accession>
<sequence length="146" mass="16030">MPLFESFGISASGMTANRLWLDLISNDIANFNTAGVPGDPSRPVYRRNVPVFSELLTRQAGTIPGEERYVKSGVHVPKIIQDFSEPRMVLDPSHPYANQEGYVAYPNINIANEMVNMIAAARAYDANATVFEAGKSMAARALDLIR</sequence>
<keyword evidence="4 6" id="KW-0975">Bacterial flagellum</keyword>
<dbReference type="Pfam" id="PF06429">
    <property type="entry name" value="Flg_bbr_C"/>
    <property type="match status" value="1"/>
</dbReference>
<evidence type="ECO:0000256" key="6">
    <source>
        <dbReference type="RuleBase" id="RU362062"/>
    </source>
</evidence>
<dbReference type="GO" id="GO:0030694">
    <property type="term" value="C:bacterial-type flagellum basal body, rod"/>
    <property type="evidence" value="ECO:0007669"/>
    <property type="project" value="UniProtKB-UniRule"/>
</dbReference>